<dbReference type="SUPFAM" id="SSF55785">
    <property type="entry name" value="PYP-like sensor domain (PAS domain)"/>
    <property type="match status" value="2"/>
</dbReference>
<dbReference type="Gene3D" id="3.30.450.20">
    <property type="entry name" value="PAS domain"/>
    <property type="match status" value="2"/>
</dbReference>
<dbReference type="Pfam" id="PF08448">
    <property type="entry name" value="PAS_4"/>
    <property type="match status" value="1"/>
</dbReference>
<dbReference type="Gene3D" id="1.20.5.430">
    <property type="match status" value="1"/>
</dbReference>
<dbReference type="AlphaFoldDB" id="A0A5M6IX00"/>
<proteinExistence type="predicted"/>
<accession>A0A5M6IX00</accession>
<comment type="caution">
    <text evidence="2">The sequence shown here is derived from an EMBL/GenBank/DDBJ whole genome shotgun (WGS) entry which is preliminary data.</text>
</comment>
<name>A0A5M6IX00_9PROT</name>
<dbReference type="Pfam" id="PF13188">
    <property type="entry name" value="PAS_8"/>
    <property type="match status" value="2"/>
</dbReference>
<dbReference type="SUPFAM" id="SSF46689">
    <property type="entry name" value="Homeodomain-like"/>
    <property type="match status" value="1"/>
</dbReference>
<dbReference type="PRINTS" id="PR01590">
    <property type="entry name" value="HTHFIS"/>
</dbReference>
<dbReference type="GO" id="GO:0043565">
    <property type="term" value="F:sequence-specific DNA binding"/>
    <property type="evidence" value="ECO:0007669"/>
    <property type="project" value="InterPro"/>
</dbReference>
<dbReference type="OrthoDB" id="5499170at2"/>
<dbReference type="Gene3D" id="1.10.10.60">
    <property type="entry name" value="Homeodomain-like"/>
    <property type="match status" value="1"/>
</dbReference>
<feature type="domain" description="PAS" evidence="1">
    <location>
        <begin position="249"/>
        <end position="318"/>
    </location>
</feature>
<dbReference type="Proteomes" id="UP000325255">
    <property type="component" value="Unassembled WGS sequence"/>
</dbReference>
<sequence>MTSAVASHPDIQLTLDRDGVIRQATFSSAISSEASTPWIGRPWADTVGGIGADTVRRMVADALSSGVSAFSQVTQRFPSGLELPIEYTAVRLGEASGLMVIGKSLQAVAELQSRLIATQHAREQDYWKLREIETRSRLLFDASSEAVILVRASNLRVIEANPAALRELGVAPGWEILHEIAPKDYDAFQALLLRVRQHGRAPAMLVHFGARQEAWLVRVSLMAAEPGHVFLVQLAPAGIAPGTGRADPAPLDDLIDHLPEGFVVVDPEGVILRANRAFLDLAQVAAEGAVLGQPLEHWVNRPGATTAVLLATLQRHGVARLFATTVHGELGGSVDIEITAAGDSDRTSRCFALLLHDVSRRHAPPEDDDRVHSALKQIADQIGKTPLLELVRRTAAAVERHCIEAALRLAEGNRTAAAELLGLSRQSLYAKLNRYGFDIGQSAADRAD</sequence>
<evidence type="ECO:0000259" key="1">
    <source>
        <dbReference type="SMART" id="SM00091"/>
    </source>
</evidence>
<keyword evidence="3" id="KW-1185">Reference proteome</keyword>
<dbReference type="InterPro" id="IPR000014">
    <property type="entry name" value="PAS"/>
</dbReference>
<protein>
    <submittedName>
        <fullName evidence="2">Transcriptional regulator PpsR</fullName>
    </submittedName>
</protein>
<dbReference type="InterPro" id="IPR009057">
    <property type="entry name" value="Homeodomain-like_sf"/>
</dbReference>
<organism evidence="2 3">
    <name type="scientific">Rhodovastum atsumiense</name>
    <dbReference type="NCBI Taxonomy" id="504468"/>
    <lineage>
        <taxon>Bacteria</taxon>
        <taxon>Pseudomonadati</taxon>
        <taxon>Pseudomonadota</taxon>
        <taxon>Alphaproteobacteria</taxon>
        <taxon>Acetobacterales</taxon>
        <taxon>Acetobacteraceae</taxon>
        <taxon>Rhodovastum</taxon>
    </lineage>
</organism>
<dbReference type="SMART" id="SM00091">
    <property type="entry name" value="PAS"/>
    <property type="match status" value="2"/>
</dbReference>
<reference evidence="2 3" key="1">
    <citation type="submission" date="2019-09" db="EMBL/GenBank/DDBJ databases">
        <title>Genome sequence of Rhodovastum atsumiense, a diverse member of the Acetobacteraceae family of non-sulfur purple photosynthetic bacteria.</title>
        <authorList>
            <person name="Meyer T."/>
            <person name="Kyndt J."/>
        </authorList>
    </citation>
    <scope>NUCLEOTIDE SEQUENCE [LARGE SCALE GENOMIC DNA]</scope>
    <source>
        <strain evidence="2 3">DSM 21279</strain>
    </source>
</reference>
<dbReference type="InterPro" id="IPR011785">
    <property type="entry name" value="Tscrpt_reg_PpsR-CrtJ"/>
</dbReference>
<dbReference type="InterPro" id="IPR035965">
    <property type="entry name" value="PAS-like_dom_sf"/>
</dbReference>
<evidence type="ECO:0000313" key="2">
    <source>
        <dbReference type="EMBL" id="KAA5612860.1"/>
    </source>
</evidence>
<dbReference type="InterPro" id="IPR013656">
    <property type="entry name" value="PAS_4"/>
</dbReference>
<feature type="domain" description="PAS" evidence="1">
    <location>
        <begin position="134"/>
        <end position="197"/>
    </location>
</feature>
<dbReference type="InterPro" id="IPR002197">
    <property type="entry name" value="HTH_Fis"/>
</dbReference>
<evidence type="ECO:0000313" key="3">
    <source>
        <dbReference type="Proteomes" id="UP000325255"/>
    </source>
</evidence>
<dbReference type="NCBIfam" id="TIGR02040">
    <property type="entry name" value="PpsR-CrtJ"/>
    <property type="match status" value="1"/>
</dbReference>
<dbReference type="EMBL" id="VWPK01000009">
    <property type="protein sequence ID" value="KAA5612860.1"/>
    <property type="molecule type" value="Genomic_DNA"/>
</dbReference>
<dbReference type="Pfam" id="PF02954">
    <property type="entry name" value="HTH_8"/>
    <property type="match status" value="1"/>
</dbReference>
<dbReference type="RefSeq" id="WP_150040087.1">
    <property type="nucleotide sequence ID" value="NZ_OW485601.1"/>
</dbReference>
<gene>
    <name evidence="2" type="primary">ppsR</name>
    <name evidence="2" type="ORF">F1189_07395</name>
</gene>